<proteinExistence type="predicted"/>
<organism evidence="1 2">
    <name type="scientific">Leeuwenhoekiella nanhaiensis</name>
    <dbReference type="NCBI Taxonomy" id="1655491"/>
    <lineage>
        <taxon>Bacteria</taxon>
        <taxon>Pseudomonadati</taxon>
        <taxon>Bacteroidota</taxon>
        <taxon>Flavobacteriia</taxon>
        <taxon>Flavobacteriales</taxon>
        <taxon>Flavobacteriaceae</taxon>
        <taxon>Leeuwenhoekiella</taxon>
    </lineage>
</organism>
<name>A0A2G1VMR0_9FLAO</name>
<dbReference type="Proteomes" id="UP000229433">
    <property type="component" value="Unassembled WGS sequence"/>
</dbReference>
<keyword evidence="2" id="KW-1185">Reference proteome</keyword>
<dbReference type="RefSeq" id="WP_099647439.1">
    <property type="nucleotide sequence ID" value="NZ_KZ319301.1"/>
</dbReference>
<sequence length="206" mass="24506">MKFKILILSILISNFIYSQSVKDSLLQKDIVDLVEEMEFMYGYDQILREYIIFKTFDKSETDRIENLPDSLRTEEMTKRRFKSDSIGKLIWKNYINPKDAEHTERMIEITKKYGFPSLNRIKKYYHEEFADPEFNPYILLVHAPKKYWEELKILMKSELDSGVISKCTYGHLLWHITGRKSFQPMLDNGYEMVVKNGKTTLKSTCN</sequence>
<accession>A0A2G1VMR0</accession>
<evidence type="ECO:0000313" key="2">
    <source>
        <dbReference type="Proteomes" id="UP000229433"/>
    </source>
</evidence>
<reference evidence="1 2" key="1">
    <citation type="submission" date="2017-08" db="EMBL/GenBank/DDBJ databases">
        <title>The whole genome shortgun sequences of strain Leeuwenhoekiella nanhaiensis G18 from the South China Sea.</title>
        <authorList>
            <person name="Liu Q."/>
        </authorList>
    </citation>
    <scope>NUCLEOTIDE SEQUENCE [LARGE SCALE GENOMIC DNA]</scope>
    <source>
        <strain evidence="1 2">G18</strain>
    </source>
</reference>
<evidence type="ECO:0000313" key="1">
    <source>
        <dbReference type="EMBL" id="PHQ28048.1"/>
    </source>
</evidence>
<comment type="caution">
    <text evidence="1">The sequence shown here is derived from an EMBL/GenBank/DDBJ whole genome shotgun (WGS) entry which is preliminary data.</text>
</comment>
<gene>
    <name evidence="1" type="ORF">CJ305_16660</name>
</gene>
<dbReference type="OrthoDB" id="1116641at2"/>
<protein>
    <submittedName>
        <fullName evidence="1">Uncharacterized protein</fullName>
    </submittedName>
</protein>
<dbReference type="EMBL" id="NQXA01000021">
    <property type="protein sequence ID" value="PHQ28048.1"/>
    <property type="molecule type" value="Genomic_DNA"/>
</dbReference>
<dbReference type="AlphaFoldDB" id="A0A2G1VMR0"/>